<reference evidence="1" key="1">
    <citation type="submission" date="2023-06" db="EMBL/GenBank/DDBJ databases">
        <title>Genomic of Parafulvivirga corallium.</title>
        <authorList>
            <person name="Wang G."/>
        </authorList>
    </citation>
    <scope>NUCLEOTIDE SEQUENCE</scope>
    <source>
        <strain evidence="1">BMA10</strain>
    </source>
</reference>
<evidence type="ECO:0000313" key="1">
    <source>
        <dbReference type="EMBL" id="MDN5204388.1"/>
    </source>
</evidence>
<dbReference type="InterPro" id="IPR012467">
    <property type="entry name" value="DUF1684"/>
</dbReference>
<dbReference type="PANTHER" id="PTHR41913:SF1">
    <property type="entry name" value="DUF1684 DOMAIN-CONTAINING PROTEIN"/>
    <property type="match status" value="1"/>
</dbReference>
<dbReference type="PROSITE" id="PS51257">
    <property type="entry name" value="PROKAR_LIPOPROTEIN"/>
    <property type="match status" value="1"/>
</dbReference>
<dbReference type="PANTHER" id="PTHR41913">
    <property type="entry name" value="DUF1684 DOMAIN-CONTAINING PROTEIN"/>
    <property type="match status" value="1"/>
</dbReference>
<name>A0ABT8KVG5_9BACT</name>
<dbReference type="RefSeq" id="WP_346754411.1">
    <property type="nucleotide sequence ID" value="NZ_JAUJEA010000011.1"/>
</dbReference>
<dbReference type="Proteomes" id="UP001172082">
    <property type="component" value="Unassembled WGS sequence"/>
</dbReference>
<accession>A0ABT8KVG5</accession>
<dbReference type="EMBL" id="JAUJEA010000011">
    <property type="protein sequence ID" value="MDN5204388.1"/>
    <property type="molecule type" value="Genomic_DNA"/>
</dbReference>
<proteinExistence type="predicted"/>
<organism evidence="1 2">
    <name type="scientific">Splendidivirga corallicola</name>
    <dbReference type="NCBI Taxonomy" id="3051826"/>
    <lineage>
        <taxon>Bacteria</taxon>
        <taxon>Pseudomonadati</taxon>
        <taxon>Bacteroidota</taxon>
        <taxon>Cytophagia</taxon>
        <taxon>Cytophagales</taxon>
        <taxon>Splendidivirgaceae</taxon>
        <taxon>Splendidivirga</taxon>
    </lineage>
</organism>
<evidence type="ECO:0000313" key="2">
    <source>
        <dbReference type="Proteomes" id="UP001172082"/>
    </source>
</evidence>
<gene>
    <name evidence="1" type="ORF">QQ008_23550</name>
</gene>
<protein>
    <submittedName>
        <fullName evidence="1">DUF1684 domain-containing protein</fullName>
    </submittedName>
</protein>
<sequence length="311" mass="35630">MMEKRVYNMCHYTLPIVFLSLLISSCNYSVKKEIPTSYLSDFNKWHTKRIVFLRSEMGYLNLAGLYWLQEGENTFGSDSANTILFHEKGAPFMGSFTLQNDQVHFTSGNDQIKLNGKKVEKAIVYYDSLKEGDLKLTYSSLMWYIIKRPDVEKGDHYGIRVRDLAHENLADSTIIERFPLDKSWKFKGTFTPYDPPKQIKRSNILDMVSVLNCPGKISFKKDGKLYSLEPVISGDKYFIVFADATSALETYGSGRFLYTSFPDENNEIILDFNRAVNPACAFSDHATCPLPTQENILDFRIEAGEKTYGKH</sequence>
<dbReference type="Pfam" id="PF07920">
    <property type="entry name" value="DUF1684"/>
    <property type="match status" value="1"/>
</dbReference>
<keyword evidence="2" id="KW-1185">Reference proteome</keyword>
<comment type="caution">
    <text evidence="1">The sequence shown here is derived from an EMBL/GenBank/DDBJ whole genome shotgun (WGS) entry which is preliminary data.</text>
</comment>